<reference evidence="1 2" key="1">
    <citation type="submission" date="2017-12" db="EMBL/GenBank/DDBJ databases">
        <authorList>
            <person name="Paulsen S."/>
            <person name="Gram L.K."/>
        </authorList>
    </citation>
    <scope>NUCLEOTIDE SEQUENCE [LARGE SCALE GENOMIC DNA]</scope>
    <source>
        <strain evidence="1 2">S1189</strain>
    </source>
</reference>
<organism evidence="1 2">
    <name type="scientific">Pseudoalteromonas phenolica</name>
    <dbReference type="NCBI Taxonomy" id="161398"/>
    <lineage>
        <taxon>Bacteria</taxon>
        <taxon>Pseudomonadati</taxon>
        <taxon>Pseudomonadota</taxon>
        <taxon>Gammaproteobacteria</taxon>
        <taxon>Alteromonadales</taxon>
        <taxon>Pseudoalteromonadaceae</taxon>
        <taxon>Pseudoalteromonas</taxon>
    </lineage>
</organism>
<gene>
    <name evidence="1" type="ORF">CWB73_00180</name>
</gene>
<dbReference type="InterPro" id="IPR029063">
    <property type="entry name" value="SAM-dependent_MTases_sf"/>
</dbReference>
<dbReference type="Gene3D" id="3.40.50.150">
    <property type="entry name" value="Vaccinia Virus protein VP39"/>
    <property type="match status" value="1"/>
</dbReference>
<proteinExistence type="predicted"/>
<evidence type="ECO:0000313" key="2">
    <source>
        <dbReference type="Proteomes" id="UP000307362"/>
    </source>
</evidence>
<accession>A0A5S3Z0U2</accession>
<dbReference type="Proteomes" id="UP000307362">
    <property type="component" value="Unassembled WGS sequence"/>
</dbReference>
<dbReference type="EMBL" id="PNCM01000001">
    <property type="protein sequence ID" value="TMP84253.1"/>
    <property type="molecule type" value="Genomic_DNA"/>
</dbReference>
<dbReference type="AlphaFoldDB" id="A0A5S3Z0U2"/>
<name>A0A5S3Z0U2_9GAMM</name>
<comment type="caution">
    <text evidence="1">The sequence shown here is derived from an EMBL/GenBank/DDBJ whole genome shotgun (WGS) entry which is preliminary data.</text>
</comment>
<dbReference type="SUPFAM" id="SSF53335">
    <property type="entry name" value="S-adenosyl-L-methionine-dependent methyltransferases"/>
    <property type="match status" value="1"/>
</dbReference>
<evidence type="ECO:0000313" key="1">
    <source>
        <dbReference type="EMBL" id="TMP84253.1"/>
    </source>
</evidence>
<protein>
    <recommendedName>
        <fullName evidence="3">SAM-dependent methyltransferase</fullName>
    </recommendedName>
</protein>
<sequence length="262" mass="29586">MRLALLILELEKRTDIKHCITVIDNGGTKLCVYEAEDFRWLTFGDTVIQGVMSVSRPELLLSPVSQAFLMCFLQAKPNYSLLNLGLGTGAIERAFQYLCDKQLINLSAMKSIELSPTVTECVQRFFHLPPSDIDIADALSYINTVTQQYDVISLDFCFDNAEDDFLLQGDFLKQASDVLSESGELLFNYCPYSEAALVELLKLLKRDFISVTVVEFYDLKNIVIKVSKTPSRAFKQEEFESHPVTKAVTTGKGMGIRKIYQF</sequence>
<evidence type="ECO:0008006" key="3">
    <source>
        <dbReference type="Google" id="ProtNLM"/>
    </source>
</evidence>
<reference evidence="2" key="2">
    <citation type="submission" date="2019-06" db="EMBL/GenBank/DDBJ databases">
        <title>Co-occurence of chitin degradation, pigmentation and bioactivity in marine Pseudoalteromonas.</title>
        <authorList>
            <person name="Sonnenschein E.C."/>
            <person name="Bech P.K."/>
        </authorList>
    </citation>
    <scope>NUCLEOTIDE SEQUENCE [LARGE SCALE GENOMIC DNA]</scope>
    <source>
        <strain evidence="2">S1189</strain>
    </source>
</reference>